<name>A0A4R6AEW8_9RHOB</name>
<evidence type="ECO:0000313" key="3">
    <source>
        <dbReference type="Proteomes" id="UP000294562"/>
    </source>
</evidence>
<keyword evidence="3" id="KW-1185">Reference proteome</keyword>
<organism evidence="2 3">
    <name type="scientific">Meridianimarinicoccus aquatilis</name>
    <dbReference type="NCBI Taxonomy" id="2552766"/>
    <lineage>
        <taxon>Bacteria</taxon>
        <taxon>Pseudomonadati</taxon>
        <taxon>Pseudomonadota</taxon>
        <taxon>Alphaproteobacteria</taxon>
        <taxon>Rhodobacterales</taxon>
        <taxon>Paracoccaceae</taxon>
        <taxon>Meridianimarinicoccus</taxon>
    </lineage>
</organism>
<evidence type="ECO:0000313" key="2">
    <source>
        <dbReference type="EMBL" id="TDL81705.1"/>
    </source>
</evidence>
<feature type="region of interest" description="Disordered" evidence="1">
    <location>
        <begin position="135"/>
        <end position="154"/>
    </location>
</feature>
<accession>A0A4R6AEW8</accession>
<dbReference type="RefSeq" id="WP_133344713.1">
    <property type="nucleotide sequence ID" value="NZ_SMZO01000096.1"/>
</dbReference>
<dbReference type="CDD" id="cd22231">
    <property type="entry name" value="RHH_NikR_HicB-like"/>
    <property type="match status" value="1"/>
</dbReference>
<reference evidence="2 3" key="1">
    <citation type="submission" date="2019-03" db="EMBL/GenBank/DDBJ databases">
        <title>Rhodobacteraceae bacterium SM1902, a new member of the family Rhodobacteraceae isolated from Yantai.</title>
        <authorList>
            <person name="Sun Y."/>
        </authorList>
    </citation>
    <scope>NUCLEOTIDE SEQUENCE [LARGE SCALE GENOMIC DNA]</scope>
    <source>
        <strain evidence="2 3">SM1902</strain>
    </source>
</reference>
<evidence type="ECO:0000256" key="1">
    <source>
        <dbReference type="SAM" id="MobiDB-lite"/>
    </source>
</evidence>
<protein>
    <submittedName>
        <fullName evidence="2">Uncharacterized protein</fullName>
    </submittedName>
</protein>
<dbReference type="EMBL" id="SMZO01000096">
    <property type="protein sequence ID" value="TDL81705.1"/>
    <property type="molecule type" value="Genomic_DNA"/>
</dbReference>
<dbReference type="Proteomes" id="UP000294562">
    <property type="component" value="Unassembled WGS sequence"/>
</dbReference>
<dbReference type="AlphaFoldDB" id="A0A4R6AEW8"/>
<gene>
    <name evidence="2" type="ORF">E2L05_19835</name>
</gene>
<proteinExistence type="predicted"/>
<sequence length="154" mass="16802">MARKPSARRRQTRSSGAYANRNVSWATRLTENESAQLDLRLKDLGFGNRSEFLRAAIHRYGASSKDDIAIYLGEIGLAANEMVYIAERNRAESQPKGTRQLGTAARILRELQAKVIEALGSERRHIPPTVATLKLGSNSAADAPAPGIEPTTSD</sequence>
<comment type="caution">
    <text evidence="2">The sequence shown here is derived from an EMBL/GenBank/DDBJ whole genome shotgun (WGS) entry which is preliminary data.</text>
</comment>